<name>A0A0J9XFD9_GEOCN</name>
<feature type="region of interest" description="Disordered" evidence="1">
    <location>
        <begin position="165"/>
        <end position="200"/>
    </location>
</feature>
<dbReference type="AlphaFoldDB" id="A0A0J9XFD9"/>
<evidence type="ECO:0000256" key="1">
    <source>
        <dbReference type="SAM" id="MobiDB-lite"/>
    </source>
</evidence>
<dbReference type="OrthoDB" id="20282at2759"/>
<dbReference type="GO" id="GO:0003676">
    <property type="term" value="F:nucleic acid binding"/>
    <property type="evidence" value="ECO:0007669"/>
    <property type="project" value="InterPro"/>
</dbReference>
<sequence>MAYGNESDYNPHENKSFSLGYSKRPFIAFVKSKSEEEEKSGQERLTTNGQQVASFYRDLIESDSNPQAKSTQEYPICEVCQTPIHDAERHNLNVAHLSALSNPQAPLSTLSFDPESISYKYLVKHGWSPFQPTGLGVPGREGSRVPIKAELKNDKYGIGVLPATTTTQQQNQPPPQVISNAAQAQQHDESQKRKRKRVYQELYGDPKVNEYFGI</sequence>
<dbReference type="PROSITE" id="PS50174">
    <property type="entry name" value="G_PATCH"/>
    <property type="match status" value="1"/>
</dbReference>
<evidence type="ECO:0000313" key="4">
    <source>
        <dbReference type="Proteomes" id="UP000242525"/>
    </source>
</evidence>
<feature type="domain" description="G-patch" evidence="2">
    <location>
        <begin position="114"/>
        <end position="163"/>
    </location>
</feature>
<gene>
    <name evidence="3" type="ORF">BN980_GECA13s03002g</name>
</gene>
<dbReference type="PANTHER" id="PTHR20923:SF1">
    <property type="entry name" value="G PATCH DOMAIN AND ANKYRIN REPEAT-CONTAINING PROTEIN 1"/>
    <property type="match status" value="1"/>
</dbReference>
<evidence type="ECO:0000313" key="3">
    <source>
        <dbReference type="EMBL" id="CDO56103.1"/>
    </source>
</evidence>
<dbReference type="InterPro" id="IPR000467">
    <property type="entry name" value="G_patch_dom"/>
</dbReference>
<reference evidence="3" key="1">
    <citation type="submission" date="2014-03" db="EMBL/GenBank/DDBJ databases">
        <authorList>
            <person name="Casaregola S."/>
        </authorList>
    </citation>
    <scope>NUCLEOTIDE SEQUENCE [LARGE SCALE GENOMIC DNA]</scope>
    <source>
        <strain evidence="3">CLIB 918</strain>
    </source>
</reference>
<proteinExistence type="predicted"/>
<keyword evidence="4" id="KW-1185">Reference proteome</keyword>
<dbReference type="Proteomes" id="UP000242525">
    <property type="component" value="Unassembled WGS sequence"/>
</dbReference>
<organism evidence="3 4">
    <name type="scientific">Geotrichum candidum</name>
    <name type="common">Oospora lactis</name>
    <name type="synonym">Dipodascus geotrichum</name>
    <dbReference type="NCBI Taxonomy" id="1173061"/>
    <lineage>
        <taxon>Eukaryota</taxon>
        <taxon>Fungi</taxon>
        <taxon>Dikarya</taxon>
        <taxon>Ascomycota</taxon>
        <taxon>Saccharomycotina</taxon>
        <taxon>Dipodascomycetes</taxon>
        <taxon>Dipodascales</taxon>
        <taxon>Dipodascaceae</taxon>
        <taxon>Geotrichum</taxon>
    </lineage>
</organism>
<dbReference type="InterPro" id="IPR039146">
    <property type="entry name" value="GPANK1"/>
</dbReference>
<comment type="caution">
    <text evidence="3">The sequence shown here is derived from an EMBL/GenBank/DDBJ whole genome shotgun (WGS) entry which is preliminary data.</text>
</comment>
<dbReference type="PANTHER" id="PTHR20923">
    <property type="entry name" value="BAT4 PROTEIN-RELATED"/>
    <property type="match status" value="1"/>
</dbReference>
<protein>
    <recommendedName>
        <fullName evidence="2">G-patch domain-containing protein</fullName>
    </recommendedName>
</protein>
<dbReference type="EMBL" id="CCBN010000013">
    <property type="protein sequence ID" value="CDO56103.1"/>
    <property type="molecule type" value="Genomic_DNA"/>
</dbReference>
<accession>A0A0J9XFD9</accession>
<evidence type="ECO:0000259" key="2">
    <source>
        <dbReference type="PROSITE" id="PS50174"/>
    </source>
</evidence>